<evidence type="ECO:0000256" key="5">
    <source>
        <dbReference type="ARBA" id="ARBA00022842"/>
    </source>
</evidence>
<protein>
    <submittedName>
        <fullName evidence="6">Acetyltransferase</fullName>
    </submittedName>
</protein>
<keyword evidence="3" id="KW-0479">Metal-binding</keyword>
<dbReference type="InterPro" id="IPR047127">
    <property type="entry name" value="MutT-like"/>
</dbReference>
<dbReference type="AlphaFoldDB" id="A0A061RXR8"/>
<dbReference type="EMBL" id="GBEZ01010290">
    <property type="protein sequence ID" value="JAC75371.1"/>
    <property type="molecule type" value="Transcribed_RNA"/>
</dbReference>
<dbReference type="GO" id="GO:0008413">
    <property type="term" value="F:8-oxo-7,8-dihydroguanosine triphosphate pyrophosphatase activity"/>
    <property type="evidence" value="ECO:0007669"/>
    <property type="project" value="TreeGrafter"/>
</dbReference>
<evidence type="ECO:0000256" key="3">
    <source>
        <dbReference type="ARBA" id="ARBA00022723"/>
    </source>
</evidence>
<dbReference type="PANTHER" id="PTHR47707:SF1">
    <property type="entry name" value="NUDIX HYDROLASE FAMILY PROTEIN"/>
    <property type="match status" value="1"/>
</dbReference>
<keyword evidence="5" id="KW-0460">Magnesium</keyword>
<dbReference type="PANTHER" id="PTHR47707">
    <property type="entry name" value="8-OXO-DGTP DIPHOSPHATASE"/>
    <property type="match status" value="1"/>
</dbReference>
<dbReference type="GO" id="GO:0044716">
    <property type="term" value="F:8-oxo-GDP phosphatase activity"/>
    <property type="evidence" value="ECO:0007669"/>
    <property type="project" value="TreeGrafter"/>
</dbReference>
<dbReference type="Gene3D" id="3.90.79.10">
    <property type="entry name" value="Nucleoside Triphosphate Pyrophosphohydrolase"/>
    <property type="match status" value="1"/>
</dbReference>
<name>A0A061RXR8_9CHLO</name>
<organism evidence="6">
    <name type="scientific">Tetraselmis sp. GSL018</name>
    <dbReference type="NCBI Taxonomy" id="582737"/>
    <lineage>
        <taxon>Eukaryota</taxon>
        <taxon>Viridiplantae</taxon>
        <taxon>Chlorophyta</taxon>
        <taxon>core chlorophytes</taxon>
        <taxon>Chlorodendrophyceae</taxon>
        <taxon>Chlorodendrales</taxon>
        <taxon>Chlorodendraceae</taxon>
        <taxon>Tetraselmis</taxon>
    </lineage>
</organism>
<gene>
    <name evidence="6" type="ORF">TSPGSL018_23302</name>
    <name evidence="7" type="ORF">TSPGSL018_8572</name>
</gene>
<dbReference type="GO" id="GO:0046872">
    <property type="term" value="F:metal ion binding"/>
    <property type="evidence" value="ECO:0007669"/>
    <property type="project" value="UniProtKB-KW"/>
</dbReference>
<dbReference type="GO" id="GO:0044715">
    <property type="term" value="F:8-oxo-dGDP phosphatase activity"/>
    <property type="evidence" value="ECO:0007669"/>
    <property type="project" value="TreeGrafter"/>
</dbReference>
<sequence>MPLYECTRWEGEPVGAEGQRLCWADPEELGRFDMPEADIPLVGPVRSAALRRRRGVPVDGSDAATAAAEAA</sequence>
<dbReference type="GO" id="GO:0035539">
    <property type="term" value="F:8-oxo-7,8-dihydrodeoxyguanosine triphosphate pyrophosphatase activity"/>
    <property type="evidence" value="ECO:0007669"/>
    <property type="project" value="TreeGrafter"/>
</dbReference>
<accession>A0A061RXR8</accession>
<evidence type="ECO:0000313" key="6">
    <source>
        <dbReference type="EMBL" id="JAC75371.1"/>
    </source>
</evidence>
<reference evidence="6" key="1">
    <citation type="submission" date="2014-05" db="EMBL/GenBank/DDBJ databases">
        <title>The transcriptome of the halophilic microalga Tetraselmis sp. GSL018 isolated from the Great Salt Lake, Utah.</title>
        <authorList>
            <person name="Jinkerson R.E."/>
            <person name="D'Adamo S."/>
            <person name="Posewitz M.C."/>
        </authorList>
    </citation>
    <scope>NUCLEOTIDE SEQUENCE</scope>
    <source>
        <strain evidence="6">GSL018</strain>
    </source>
</reference>
<keyword evidence="4" id="KW-0378">Hydrolase</keyword>
<proteinExistence type="inferred from homology"/>
<evidence type="ECO:0000256" key="4">
    <source>
        <dbReference type="ARBA" id="ARBA00022801"/>
    </source>
</evidence>
<comment type="cofactor">
    <cofactor evidence="1">
        <name>Mg(2+)</name>
        <dbReference type="ChEBI" id="CHEBI:18420"/>
    </cofactor>
</comment>
<dbReference type="GO" id="GO:0006281">
    <property type="term" value="P:DNA repair"/>
    <property type="evidence" value="ECO:0007669"/>
    <property type="project" value="InterPro"/>
</dbReference>
<comment type="similarity">
    <text evidence="2">Belongs to the Nudix hydrolase family.</text>
</comment>
<evidence type="ECO:0000256" key="1">
    <source>
        <dbReference type="ARBA" id="ARBA00001946"/>
    </source>
</evidence>
<dbReference type="EMBL" id="GBEZ01004030">
    <property type="protein sequence ID" value="JAC81152.1"/>
    <property type="molecule type" value="Transcribed_RNA"/>
</dbReference>
<dbReference type="GO" id="GO:0016740">
    <property type="term" value="F:transferase activity"/>
    <property type="evidence" value="ECO:0007669"/>
    <property type="project" value="UniProtKB-KW"/>
</dbReference>
<dbReference type="InterPro" id="IPR015797">
    <property type="entry name" value="NUDIX_hydrolase-like_dom_sf"/>
</dbReference>
<dbReference type="SUPFAM" id="SSF55811">
    <property type="entry name" value="Nudix"/>
    <property type="match status" value="1"/>
</dbReference>
<evidence type="ECO:0000313" key="7">
    <source>
        <dbReference type="EMBL" id="JAC81152.1"/>
    </source>
</evidence>
<evidence type="ECO:0000256" key="2">
    <source>
        <dbReference type="ARBA" id="ARBA00005582"/>
    </source>
</evidence>
<keyword evidence="6" id="KW-0808">Transferase</keyword>